<dbReference type="InterPro" id="IPR039195">
    <property type="entry name" value="ANKRD40"/>
</dbReference>
<dbReference type="PANTHER" id="PTHR24192:SF3">
    <property type="entry name" value="ANKYRIN REPEAT DOMAIN 40"/>
    <property type="match status" value="1"/>
</dbReference>
<evidence type="ECO:0000313" key="2">
    <source>
        <dbReference type="Proteomes" id="UP001347796"/>
    </source>
</evidence>
<sequence>MEDADFIEIELDRSTLTFVALVQLLCEELKVDSRLVQKVRKRPDTIVRKDKDIARLKDFQELELVLSNKAQSSLSRTYSSGNYKGIGAAIKQEQILY</sequence>
<evidence type="ECO:0000313" key="1">
    <source>
        <dbReference type="EMBL" id="KAK6177638.1"/>
    </source>
</evidence>
<dbReference type="AlphaFoldDB" id="A0AAN8JPL7"/>
<keyword evidence="2" id="KW-1185">Reference proteome</keyword>
<dbReference type="PANTHER" id="PTHR24192">
    <property type="entry name" value="ANKYRIN REPEAT DOMAIN 40"/>
    <property type="match status" value="1"/>
</dbReference>
<protein>
    <submittedName>
        <fullName evidence="1">Uncharacterized protein</fullName>
    </submittedName>
</protein>
<comment type="caution">
    <text evidence="1">The sequence shown here is derived from an EMBL/GenBank/DDBJ whole genome shotgun (WGS) entry which is preliminary data.</text>
</comment>
<name>A0AAN8JPL7_PATCE</name>
<accession>A0AAN8JPL7</accession>
<dbReference type="Proteomes" id="UP001347796">
    <property type="component" value="Unassembled WGS sequence"/>
</dbReference>
<proteinExistence type="predicted"/>
<organism evidence="1 2">
    <name type="scientific">Patella caerulea</name>
    <name type="common">Rayed Mediterranean limpet</name>
    <dbReference type="NCBI Taxonomy" id="87958"/>
    <lineage>
        <taxon>Eukaryota</taxon>
        <taxon>Metazoa</taxon>
        <taxon>Spiralia</taxon>
        <taxon>Lophotrochozoa</taxon>
        <taxon>Mollusca</taxon>
        <taxon>Gastropoda</taxon>
        <taxon>Patellogastropoda</taxon>
        <taxon>Patelloidea</taxon>
        <taxon>Patellidae</taxon>
        <taxon>Patella</taxon>
    </lineage>
</organism>
<reference evidence="1 2" key="1">
    <citation type="submission" date="2024-01" db="EMBL/GenBank/DDBJ databases">
        <title>The genome of the rayed Mediterranean limpet Patella caerulea (Linnaeus, 1758).</title>
        <authorList>
            <person name="Anh-Thu Weber A."/>
            <person name="Halstead-Nussloch G."/>
        </authorList>
    </citation>
    <scope>NUCLEOTIDE SEQUENCE [LARGE SCALE GENOMIC DNA]</scope>
    <source>
        <strain evidence="1">AATW-2023a</strain>
        <tissue evidence="1">Whole specimen</tissue>
    </source>
</reference>
<gene>
    <name evidence="1" type="ORF">SNE40_015698</name>
</gene>
<dbReference type="EMBL" id="JAZGQO010000010">
    <property type="protein sequence ID" value="KAK6177638.1"/>
    <property type="molecule type" value="Genomic_DNA"/>
</dbReference>